<proteinExistence type="predicted"/>
<protein>
    <submittedName>
        <fullName evidence="1">Uncharacterized protein</fullName>
    </submittedName>
</protein>
<dbReference type="Proteomes" id="UP001632037">
    <property type="component" value="Unassembled WGS sequence"/>
</dbReference>
<organism evidence="1 2">
    <name type="scientific">Phytophthora oleae</name>
    <dbReference type="NCBI Taxonomy" id="2107226"/>
    <lineage>
        <taxon>Eukaryota</taxon>
        <taxon>Sar</taxon>
        <taxon>Stramenopiles</taxon>
        <taxon>Oomycota</taxon>
        <taxon>Peronosporomycetes</taxon>
        <taxon>Peronosporales</taxon>
        <taxon>Peronosporaceae</taxon>
        <taxon>Phytophthora</taxon>
    </lineage>
</organism>
<sequence length="52" mass="5381">MSVPAHSDKMHRRRTAATVERFKVAEVVGADDEAGVAVVANGVMGSSSLLVA</sequence>
<gene>
    <name evidence="1" type="ORF">V7S43_012177</name>
</gene>
<keyword evidence="2" id="KW-1185">Reference proteome</keyword>
<evidence type="ECO:0000313" key="1">
    <source>
        <dbReference type="EMBL" id="KAL3662774.1"/>
    </source>
</evidence>
<dbReference type="EMBL" id="JBIMZQ010000030">
    <property type="protein sequence ID" value="KAL3662774.1"/>
    <property type="molecule type" value="Genomic_DNA"/>
</dbReference>
<dbReference type="AlphaFoldDB" id="A0ABD3F8Y5"/>
<comment type="caution">
    <text evidence="1">The sequence shown here is derived from an EMBL/GenBank/DDBJ whole genome shotgun (WGS) entry which is preliminary data.</text>
</comment>
<name>A0ABD3F8Y5_9STRA</name>
<reference evidence="1 2" key="1">
    <citation type="submission" date="2024-09" db="EMBL/GenBank/DDBJ databases">
        <title>Genome sequencing and assembly of Phytophthora oleae, isolate VK10A, causative agent of rot of olive drupes.</title>
        <authorList>
            <person name="Conti Taguali S."/>
            <person name="Riolo M."/>
            <person name="La Spada F."/>
            <person name="Cacciola S.O."/>
            <person name="Dionisio G."/>
        </authorList>
    </citation>
    <scope>NUCLEOTIDE SEQUENCE [LARGE SCALE GENOMIC DNA]</scope>
    <source>
        <strain evidence="1 2">VK10A</strain>
    </source>
</reference>
<accession>A0ABD3F8Y5</accession>
<evidence type="ECO:0000313" key="2">
    <source>
        <dbReference type="Proteomes" id="UP001632037"/>
    </source>
</evidence>